<dbReference type="PANTHER" id="PTHR10811">
    <property type="entry name" value="FRINGE-RELATED"/>
    <property type="match status" value="1"/>
</dbReference>
<evidence type="ECO:0000256" key="10">
    <source>
        <dbReference type="SAM" id="MobiDB-lite"/>
    </source>
</evidence>
<evidence type="ECO:0000256" key="6">
    <source>
        <dbReference type="ARBA" id="ARBA00022968"/>
    </source>
</evidence>
<dbReference type="InterPro" id="IPR003378">
    <property type="entry name" value="Fringe-like_glycosylTrfase"/>
</dbReference>
<evidence type="ECO:0000313" key="13">
    <source>
        <dbReference type="Proteomes" id="UP000694888"/>
    </source>
</evidence>
<feature type="domain" description="Fringe-like glycosyltransferase" evidence="12">
    <location>
        <begin position="98"/>
        <end position="227"/>
    </location>
</feature>
<accession>A0ABM1ACL0</accession>
<dbReference type="Gene3D" id="3.90.550.50">
    <property type="match status" value="2"/>
</dbReference>
<evidence type="ECO:0000256" key="8">
    <source>
        <dbReference type="ARBA" id="ARBA00023136"/>
    </source>
</evidence>
<evidence type="ECO:0000256" key="11">
    <source>
        <dbReference type="SAM" id="SignalP"/>
    </source>
</evidence>
<feature type="compositionally biased region" description="Acidic residues" evidence="10">
    <location>
        <begin position="523"/>
        <end position="533"/>
    </location>
</feature>
<feature type="compositionally biased region" description="Basic and acidic residues" evidence="10">
    <location>
        <begin position="483"/>
        <end position="494"/>
    </location>
</feature>
<gene>
    <name evidence="14" type="primary">LOC101848624</name>
</gene>
<keyword evidence="5" id="KW-0812">Transmembrane</keyword>
<reference evidence="14" key="1">
    <citation type="submission" date="2025-08" db="UniProtKB">
        <authorList>
            <consortium name="RefSeq"/>
        </authorList>
    </citation>
    <scope>IDENTIFICATION</scope>
</reference>
<feature type="signal peptide" evidence="11">
    <location>
        <begin position="1"/>
        <end position="23"/>
    </location>
</feature>
<keyword evidence="3" id="KW-0328">Glycosyltransferase</keyword>
<evidence type="ECO:0000313" key="14">
    <source>
        <dbReference type="RefSeq" id="XP_012945126.1"/>
    </source>
</evidence>
<feature type="compositionally biased region" description="Gly residues" evidence="10">
    <location>
        <begin position="500"/>
        <end position="522"/>
    </location>
</feature>
<protein>
    <submittedName>
        <fullName evidence="14">Beta-1,3-glucosyltransferase</fullName>
    </submittedName>
</protein>
<evidence type="ECO:0000256" key="9">
    <source>
        <dbReference type="ARBA" id="ARBA00037847"/>
    </source>
</evidence>
<comment type="similarity">
    <text evidence="2">Belongs to the glycosyltransferase 31 family.</text>
</comment>
<feature type="domain" description="Fringe-like glycosyltransferase" evidence="12">
    <location>
        <begin position="248"/>
        <end position="453"/>
    </location>
</feature>
<proteinExistence type="inferred from homology"/>
<evidence type="ECO:0000256" key="3">
    <source>
        <dbReference type="ARBA" id="ARBA00022676"/>
    </source>
</evidence>
<dbReference type="Pfam" id="PF02434">
    <property type="entry name" value="Fringe"/>
    <property type="match status" value="2"/>
</dbReference>
<keyword evidence="13" id="KW-1185">Reference proteome</keyword>
<keyword evidence="4" id="KW-0808">Transferase</keyword>
<keyword evidence="7" id="KW-1133">Transmembrane helix</keyword>
<dbReference type="GeneID" id="101848624"/>
<evidence type="ECO:0000256" key="2">
    <source>
        <dbReference type="ARBA" id="ARBA00008661"/>
    </source>
</evidence>
<keyword evidence="6" id="KW-0735">Signal-anchor</keyword>
<organism evidence="13 14">
    <name type="scientific">Aplysia californica</name>
    <name type="common">California sea hare</name>
    <dbReference type="NCBI Taxonomy" id="6500"/>
    <lineage>
        <taxon>Eukaryota</taxon>
        <taxon>Metazoa</taxon>
        <taxon>Spiralia</taxon>
        <taxon>Lophotrochozoa</taxon>
        <taxon>Mollusca</taxon>
        <taxon>Gastropoda</taxon>
        <taxon>Heterobranchia</taxon>
        <taxon>Euthyneura</taxon>
        <taxon>Tectipleura</taxon>
        <taxon>Aplysiida</taxon>
        <taxon>Aplysioidea</taxon>
        <taxon>Aplysiidae</taxon>
        <taxon>Aplysia</taxon>
    </lineage>
</organism>
<evidence type="ECO:0000259" key="12">
    <source>
        <dbReference type="Pfam" id="PF02434"/>
    </source>
</evidence>
<sequence length="533" mass="59588">MERQMKTSTLALLLGCLCGFCLCSEQVPSFRLEASQLVFVVLSQPNDYHVRQAEQFKKHFEEQLTDVHQRHRPSLYLTHSDFLDSPGAWTLFPLIEELTDKYKGRPYSWVCVCEEDTRVNLARLTALLQRYDSSKEYFLGRELRDLQATIIHHFSFANNPGHFTYPDTRAGVLLSVGLIHSLRKRLTSEKLFSDFSIDPKHELALFVWDNGKGSNLTHVQGFCSADESADPNCVTTQRDKFPDCGAPVAEDELFVAVKTCHKFHESRVSVVKATWGKEAKVIEYYSEVEDASIPTVDLGVPNTERGHCGKTMAIIQRIMKSPRLSRPRWVLIADDDTIIHLPRLRALLACYNFRQPVALGERYGYGQGRGGGYDYITGGGGMVFSQPAIRLLSERCGCYSDDSPDDMTLGRCLKSIGIPSTHSRYFHQARPDDYSPNYLANQLPVSFHKHWNNDPYKVYADLVAEVTEVAGVTEVAEEEVEVEAQREESGKRMTETWQSDGGGEGSDGGGEGSDGGGEGSEGGGEESEGRDEL</sequence>
<feature type="chain" id="PRO_5047517013" evidence="11">
    <location>
        <begin position="24"/>
        <end position="533"/>
    </location>
</feature>
<dbReference type="RefSeq" id="XP_012945126.1">
    <property type="nucleotide sequence ID" value="XM_013089672.2"/>
</dbReference>
<keyword evidence="8" id="KW-0472">Membrane</keyword>
<evidence type="ECO:0000256" key="4">
    <source>
        <dbReference type="ARBA" id="ARBA00022679"/>
    </source>
</evidence>
<evidence type="ECO:0000256" key="1">
    <source>
        <dbReference type="ARBA" id="ARBA00004606"/>
    </source>
</evidence>
<evidence type="ECO:0000256" key="7">
    <source>
        <dbReference type="ARBA" id="ARBA00022989"/>
    </source>
</evidence>
<feature type="region of interest" description="Disordered" evidence="10">
    <location>
        <begin position="477"/>
        <end position="533"/>
    </location>
</feature>
<dbReference type="Proteomes" id="UP000694888">
    <property type="component" value="Unplaced"/>
</dbReference>
<evidence type="ECO:0000256" key="5">
    <source>
        <dbReference type="ARBA" id="ARBA00022692"/>
    </source>
</evidence>
<comment type="subcellular location">
    <subcellularLocation>
        <location evidence="9">Endomembrane system</location>
        <topology evidence="9">Single-pass membrane protein</topology>
    </subcellularLocation>
    <subcellularLocation>
        <location evidence="1">Membrane</location>
        <topology evidence="1">Single-pass type II membrane protein</topology>
    </subcellularLocation>
</comment>
<keyword evidence="11" id="KW-0732">Signal</keyword>
<name>A0ABM1ACL0_APLCA</name>